<dbReference type="InterPro" id="IPR050204">
    <property type="entry name" value="AraC_XylS_family_regulators"/>
</dbReference>
<keyword evidence="1" id="KW-0805">Transcription regulation</keyword>
<dbReference type="InterPro" id="IPR018060">
    <property type="entry name" value="HTH_AraC"/>
</dbReference>
<keyword evidence="7" id="KW-1185">Reference proteome</keyword>
<dbReference type="OrthoDB" id="9799345at2"/>
<feature type="compositionally biased region" description="Polar residues" evidence="4">
    <location>
        <begin position="319"/>
        <end position="328"/>
    </location>
</feature>
<dbReference type="PROSITE" id="PS01124">
    <property type="entry name" value="HTH_ARAC_FAMILY_2"/>
    <property type="match status" value="1"/>
</dbReference>
<evidence type="ECO:0000256" key="3">
    <source>
        <dbReference type="ARBA" id="ARBA00023163"/>
    </source>
</evidence>
<evidence type="ECO:0000256" key="2">
    <source>
        <dbReference type="ARBA" id="ARBA00023125"/>
    </source>
</evidence>
<dbReference type="PANTHER" id="PTHR46796:SF6">
    <property type="entry name" value="ARAC SUBFAMILY"/>
    <property type="match status" value="1"/>
</dbReference>
<evidence type="ECO:0000256" key="4">
    <source>
        <dbReference type="SAM" id="MobiDB-lite"/>
    </source>
</evidence>
<dbReference type="PANTHER" id="PTHR46796">
    <property type="entry name" value="HTH-TYPE TRANSCRIPTIONAL ACTIVATOR RHAS-RELATED"/>
    <property type="match status" value="1"/>
</dbReference>
<dbReference type="GO" id="GO:0043565">
    <property type="term" value="F:sequence-specific DNA binding"/>
    <property type="evidence" value="ECO:0007669"/>
    <property type="project" value="InterPro"/>
</dbReference>
<sequence length="337" mass="38095">MDVISTAEVSEGERFNFWREVNSKLWGIHNLRCDPHHESAFQAEVGIIELGSVQATLMTTMPHSVHQAPKRTRQADPEMLKLSCFVRGGGVVTQDGRRVEYRVGDLRLYDTSRPFGGEFAPNIPTSQLLHLRFPRSLLPLPARDLRKLDTVRIEGAKGVGALSSQFLLHLARHMHELSPPDAARLSTLTVDVLTVALAHTLDARSVVPPHTRRRALMAQIQAFIRQNLGDAHLTPDMIATAHHISLRYLHSLFHQDGHTVAGWIRQRRLEQCRRDLTEPRLCLRPINAIAARWGFSSPAHFSHVFRNAYGLSPRDFRQQRATAAQNKDASARQLRRT</sequence>
<dbReference type="SMART" id="SM00342">
    <property type="entry name" value="HTH_ARAC"/>
    <property type="match status" value="1"/>
</dbReference>
<proteinExistence type="predicted"/>
<dbReference type="RefSeq" id="WP_093954510.1">
    <property type="nucleotide sequence ID" value="NZ_NMUL01000098.1"/>
</dbReference>
<feature type="region of interest" description="Disordered" evidence="4">
    <location>
        <begin position="318"/>
        <end position="337"/>
    </location>
</feature>
<keyword evidence="2" id="KW-0238">DNA-binding</keyword>
<dbReference type="Gene3D" id="1.10.10.60">
    <property type="entry name" value="Homeodomain-like"/>
    <property type="match status" value="1"/>
</dbReference>
<dbReference type="InterPro" id="IPR009057">
    <property type="entry name" value="Homeodomain-like_sf"/>
</dbReference>
<dbReference type="GO" id="GO:0003700">
    <property type="term" value="F:DNA-binding transcription factor activity"/>
    <property type="evidence" value="ECO:0007669"/>
    <property type="project" value="InterPro"/>
</dbReference>
<evidence type="ECO:0000256" key="1">
    <source>
        <dbReference type="ARBA" id="ARBA00023015"/>
    </source>
</evidence>
<dbReference type="PRINTS" id="PR00032">
    <property type="entry name" value="HTHARAC"/>
</dbReference>
<dbReference type="AlphaFoldDB" id="A0A229SJR3"/>
<dbReference type="Pfam" id="PF12833">
    <property type="entry name" value="HTH_18"/>
    <property type="match status" value="1"/>
</dbReference>
<evidence type="ECO:0000313" key="6">
    <source>
        <dbReference type="EMBL" id="OXM59118.1"/>
    </source>
</evidence>
<dbReference type="EMBL" id="NMUL01000098">
    <property type="protein sequence ID" value="OXM59118.1"/>
    <property type="molecule type" value="Genomic_DNA"/>
</dbReference>
<dbReference type="Proteomes" id="UP000215199">
    <property type="component" value="Unassembled WGS sequence"/>
</dbReference>
<dbReference type="SUPFAM" id="SSF46689">
    <property type="entry name" value="Homeodomain-like"/>
    <property type="match status" value="1"/>
</dbReference>
<reference evidence="7" key="1">
    <citation type="submission" date="2017-07" db="EMBL/GenBank/DDBJ databases">
        <title>Comparative genome mining reveals phylogenetic distribution patterns of secondary metabolites in Amycolatopsis.</title>
        <authorList>
            <person name="Adamek M."/>
            <person name="Alanjary M."/>
            <person name="Sales-Ortells H."/>
            <person name="Goodfellow M."/>
            <person name="Bull A.T."/>
            <person name="Kalinowski J."/>
            <person name="Ziemert N."/>
        </authorList>
    </citation>
    <scope>NUCLEOTIDE SEQUENCE [LARGE SCALE GENOMIC DNA]</scope>
    <source>
        <strain evidence="7">H5</strain>
    </source>
</reference>
<evidence type="ECO:0000259" key="5">
    <source>
        <dbReference type="PROSITE" id="PS01124"/>
    </source>
</evidence>
<dbReference type="InterPro" id="IPR035418">
    <property type="entry name" value="AraC-bd_2"/>
</dbReference>
<accession>A0A229SJR3</accession>
<dbReference type="Pfam" id="PF14525">
    <property type="entry name" value="AraC_binding_2"/>
    <property type="match status" value="1"/>
</dbReference>
<dbReference type="InterPro" id="IPR020449">
    <property type="entry name" value="Tscrpt_reg_AraC-type_HTH"/>
</dbReference>
<name>A0A229SJR3_9PSEU</name>
<keyword evidence="3" id="KW-0804">Transcription</keyword>
<comment type="caution">
    <text evidence="6">The sequence shown here is derived from an EMBL/GenBank/DDBJ whole genome shotgun (WGS) entry which is preliminary data.</text>
</comment>
<gene>
    <name evidence="6" type="ORF">CF165_49320</name>
</gene>
<evidence type="ECO:0000313" key="7">
    <source>
        <dbReference type="Proteomes" id="UP000215199"/>
    </source>
</evidence>
<feature type="domain" description="HTH araC/xylS-type" evidence="5">
    <location>
        <begin position="218"/>
        <end position="319"/>
    </location>
</feature>
<organism evidence="6 7">
    <name type="scientific">Amycolatopsis vastitatis</name>
    <dbReference type="NCBI Taxonomy" id="1905142"/>
    <lineage>
        <taxon>Bacteria</taxon>
        <taxon>Bacillati</taxon>
        <taxon>Actinomycetota</taxon>
        <taxon>Actinomycetes</taxon>
        <taxon>Pseudonocardiales</taxon>
        <taxon>Pseudonocardiaceae</taxon>
        <taxon>Amycolatopsis</taxon>
    </lineage>
</organism>
<protein>
    <recommendedName>
        <fullName evidence="5">HTH araC/xylS-type domain-containing protein</fullName>
    </recommendedName>
</protein>